<evidence type="ECO:0000313" key="6">
    <source>
        <dbReference type="Proteomes" id="UP000299102"/>
    </source>
</evidence>
<keyword evidence="2 3" id="KW-0424">Laminin EGF-like domain</keyword>
<dbReference type="PROSITE" id="PS01248">
    <property type="entry name" value="EGF_LAM_1"/>
    <property type="match status" value="1"/>
</dbReference>
<dbReference type="OrthoDB" id="8545473at2759"/>
<evidence type="ECO:0000259" key="4">
    <source>
        <dbReference type="PROSITE" id="PS50027"/>
    </source>
</evidence>
<accession>A0A4C1ZZX7</accession>
<gene>
    <name evidence="5" type="primary">Lama2</name>
    <name evidence="5" type="ORF">EVAR_56661_1</name>
</gene>
<feature type="domain" description="Laminin EGF-like" evidence="4">
    <location>
        <begin position="314"/>
        <end position="363"/>
    </location>
</feature>
<feature type="disulfide bond" evidence="3">
    <location>
        <begin position="334"/>
        <end position="343"/>
    </location>
</feature>
<dbReference type="Gene3D" id="2.10.25.10">
    <property type="entry name" value="Laminin"/>
    <property type="match status" value="2"/>
</dbReference>
<dbReference type="EMBL" id="BGZK01002285">
    <property type="protein sequence ID" value="GBP92564.1"/>
    <property type="molecule type" value="Genomic_DNA"/>
</dbReference>
<dbReference type="PANTHER" id="PTHR10574">
    <property type="entry name" value="NETRIN/LAMININ-RELATED"/>
    <property type="match status" value="1"/>
</dbReference>
<dbReference type="Pfam" id="PF00053">
    <property type="entry name" value="EGF_laminin"/>
    <property type="match status" value="3"/>
</dbReference>
<evidence type="ECO:0000256" key="1">
    <source>
        <dbReference type="ARBA" id="ARBA00023157"/>
    </source>
</evidence>
<evidence type="ECO:0000256" key="2">
    <source>
        <dbReference type="ARBA" id="ARBA00023292"/>
    </source>
</evidence>
<dbReference type="GO" id="GO:0009888">
    <property type="term" value="P:tissue development"/>
    <property type="evidence" value="ECO:0007669"/>
    <property type="project" value="TreeGrafter"/>
</dbReference>
<dbReference type="CDD" id="cd00055">
    <property type="entry name" value="EGF_Lam"/>
    <property type="match status" value="2"/>
</dbReference>
<proteinExistence type="predicted"/>
<dbReference type="InterPro" id="IPR002049">
    <property type="entry name" value="LE_dom"/>
</dbReference>
<evidence type="ECO:0000256" key="3">
    <source>
        <dbReference type="PROSITE-ProRule" id="PRU00460"/>
    </source>
</evidence>
<dbReference type="PANTHER" id="PTHR10574:SF406">
    <property type="entry name" value="LAMININ SUBUNIT ALPHA 5"/>
    <property type="match status" value="1"/>
</dbReference>
<dbReference type="GO" id="GO:0048731">
    <property type="term" value="P:system development"/>
    <property type="evidence" value="ECO:0007669"/>
    <property type="project" value="UniProtKB-ARBA"/>
</dbReference>
<protein>
    <submittedName>
        <fullName evidence="5">Laminin subunit alpha-2</fullName>
    </submittedName>
</protein>
<organism evidence="5 6">
    <name type="scientific">Eumeta variegata</name>
    <name type="common">Bagworm moth</name>
    <name type="synonym">Eumeta japonica</name>
    <dbReference type="NCBI Taxonomy" id="151549"/>
    <lineage>
        <taxon>Eukaryota</taxon>
        <taxon>Metazoa</taxon>
        <taxon>Ecdysozoa</taxon>
        <taxon>Arthropoda</taxon>
        <taxon>Hexapoda</taxon>
        <taxon>Insecta</taxon>
        <taxon>Pterygota</taxon>
        <taxon>Neoptera</taxon>
        <taxon>Endopterygota</taxon>
        <taxon>Lepidoptera</taxon>
        <taxon>Glossata</taxon>
        <taxon>Ditrysia</taxon>
        <taxon>Tineoidea</taxon>
        <taxon>Psychidae</taxon>
        <taxon>Oiketicinae</taxon>
        <taxon>Eumeta</taxon>
    </lineage>
</organism>
<comment type="caution">
    <text evidence="5">The sequence shown here is derived from an EMBL/GenBank/DDBJ whole genome shotgun (WGS) entry which is preliminary data.</text>
</comment>
<name>A0A4C1ZZX7_EUMVA</name>
<reference evidence="5 6" key="1">
    <citation type="journal article" date="2019" name="Commun. Biol.">
        <title>The bagworm genome reveals a unique fibroin gene that provides high tensile strength.</title>
        <authorList>
            <person name="Kono N."/>
            <person name="Nakamura H."/>
            <person name="Ohtoshi R."/>
            <person name="Tomita M."/>
            <person name="Numata K."/>
            <person name="Arakawa K."/>
        </authorList>
    </citation>
    <scope>NUCLEOTIDE SEQUENCE [LARGE SCALE GENOMIC DNA]</scope>
</reference>
<dbReference type="Proteomes" id="UP000299102">
    <property type="component" value="Unassembled WGS sequence"/>
</dbReference>
<dbReference type="InterPro" id="IPR050440">
    <property type="entry name" value="Laminin/Netrin_ECM"/>
</dbReference>
<sequence>MWPEGVGINVCDSEVGPFPSSSGVVAGDLNVRSRRRLGDGARVRRPRPVLAPVGLRPERRRRRARAVGAAHRARRKHRADNLTCSTQFASPRPLQNGEMHVGLGEGEAARRVRISFRATHSGPPEQRYYTLRTLVLGARCRCHGHAERCTLSAQGSVCECQHGTCGEHCEYCCLGEKWAPGVPCGGHEVSKEVAVKSDDCSCAERGACAVDDTGAILCVNCTENRAGPLCDRCLSGFYSTRPDGLCKPCTCHPAGSDGKVDLLNKRSGTCKWDKVRSEVSCNCLVGFAGNLCDSCADAAGVFPDCTTPATTTYCKCDSRGIINSDDACADVCKCKAHVTGETCNTCKPGYYGLSGDLGAGCRRCYCSGVTDLCAADPDLGETVELPLGESSWLVVDAELNETHAPSIDDAGHLSLIIYEASL</sequence>
<dbReference type="AlphaFoldDB" id="A0A4C1ZZX7"/>
<keyword evidence="6" id="KW-1185">Reference proteome</keyword>
<dbReference type="SUPFAM" id="SSF57196">
    <property type="entry name" value="EGF/Laminin"/>
    <property type="match status" value="2"/>
</dbReference>
<dbReference type="Gene3D" id="2.60.120.260">
    <property type="entry name" value="Galactose-binding domain-like"/>
    <property type="match status" value="1"/>
</dbReference>
<dbReference type="PROSITE" id="PS50027">
    <property type="entry name" value="EGF_LAM_2"/>
    <property type="match status" value="1"/>
</dbReference>
<dbReference type="STRING" id="151549.A0A4C1ZZX7"/>
<comment type="caution">
    <text evidence="3">Lacks conserved residue(s) required for the propagation of feature annotation.</text>
</comment>
<dbReference type="GO" id="GO:0009887">
    <property type="term" value="P:animal organ morphogenesis"/>
    <property type="evidence" value="ECO:0007669"/>
    <property type="project" value="TreeGrafter"/>
</dbReference>
<evidence type="ECO:0000313" key="5">
    <source>
        <dbReference type="EMBL" id="GBP92564.1"/>
    </source>
</evidence>
<dbReference type="SMART" id="SM00180">
    <property type="entry name" value="EGF_Lam"/>
    <property type="match status" value="4"/>
</dbReference>
<keyword evidence="1 3" id="KW-1015">Disulfide bond</keyword>